<evidence type="ECO:0000256" key="7">
    <source>
        <dbReference type="RuleBase" id="RU000492"/>
    </source>
</evidence>
<keyword evidence="2 7" id="KW-0378">Hydrolase</keyword>
<dbReference type="InterPro" id="IPR044742">
    <property type="entry name" value="DEAD/DEAH_RhlB"/>
</dbReference>
<comment type="similarity">
    <text evidence="5 7">Belongs to the DEAD box helicase family.</text>
</comment>
<dbReference type="PROSITE" id="PS51195">
    <property type="entry name" value="Q_MOTIF"/>
    <property type="match status" value="1"/>
</dbReference>
<evidence type="ECO:0000256" key="4">
    <source>
        <dbReference type="ARBA" id="ARBA00022840"/>
    </source>
</evidence>
<evidence type="ECO:0000259" key="9">
    <source>
        <dbReference type="PROSITE" id="PS51192"/>
    </source>
</evidence>
<evidence type="ECO:0000256" key="1">
    <source>
        <dbReference type="ARBA" id="ARBA00022741"/>
    </source>
</evidence>
<feature type="compositionally biased region" description="Basic and acidic residues" evidence="8">
    <location>
        <begin position="378"/>
        <end position="390"/>
    </location>
</feature>
<dbReference type="PROSITE" id="PS51192">
    <property type="entry name" value="HELICASE_ATP_BIND_1"/>
    <property type="match status" value="1"/>
</dbReference>
<evidence type="ECO:0000313" key="12">
    <source>
        <dbReference type="EMBL" id="PIP31774.1"/>
    </source>
</evidence>
<dbReference type="InterPro" id="IPR027417">
    <property type="entry name" value="P-loop_NTPase"/>
</dbReference>
<dbReference type="SMART" id="SM00490">
    <property type="entry name" value="HELICc"/>
    <property type="match status" value="1"/>
</dbReference>
<sequence length="421" mass="47426">MIQNKQTIDRFCDLGLNQKLLAILEKKGFITPTPIQTRVIPQALLGKDVIGIAQTGTGKTLAFALPIIQHLTQTSGQCLIMVPTRELALQVEKEFLNFGKSLGLYCVAVIGGVSQHVQVRALKNNPQVVIATPGRLADLMKQGYYQLNKIKIIILDEADRMLDIGFLPEIKHILQTAPKEKQTMLFSATMSREITTIAVNFMKTPLRVEVSPQGTAPTTVEHEVFIIRKSEKTRLLDSLLQTYSEDVTLIFSRTKHGAKKIARDVRFMGHTATEIHGNRSQVQRKAALDGFIDGRFRVMIATDIASRGIDVKDITLVINFDMPDDLESYVHRIGRTGRAGKTGKAISFVMPEQRADLRKVERLIKQALPVLALPVLPPEREQPPYQERSHQRQTSFKRRPTFTRNKPRGYAGQRRSFTRSR</sequence>
<evidence type="ECO:0000256" key="2">
    <source>
        <dbReference type="ARBA" id="ARBA00022801"/>
    </source>
</evidence>
<dbReference type="GO" id="GO:0003724">
    <property type="term" value="F:RNA helicase activity"/>
    <property type="evidence" value="ECO:0007669"/>
    <property type="project" value="InterPro"/>
</dbReference>
<dbReference type="GO" id="GO:0005829">
    <property type="term" value="C:cytosol"/>
    <property type="evidence" value="ECO:0007669"/>
    <property type="project" value="TreeGrafter"/>
</dbReference>
<dbReference type="GO" id="GO:0003676">
    <property type="term" value="F:nucleic acid binding"/>
    <property type="evidence" value="ECO:0007669"/>
    <property type="project" value="InterPro"/>
</dbReference>
<accession>A0A2G9ZF37</accession>
<protein>
    <submittedName>
        <fullName evidence="12">DEAD/DEAH box helicase</fullName>
    </submittedName>
</protein>
<feature type="short sequence motif" description="Q motif" evidence="6">
    <location>
        <begin position="9"/>
        <end position="37"/>
    </location>
</feature>
<feature type="region of interest" description="Disordered" evidence="8">
    <location>
        <begin position="378"/>
        <end position="421"/>
    </location>
</feature>
<reference evidence="12 13" key="1">
    <citation type="submission" date="2017-09" db="EMBL/GenBank/DDBJ databases">
        <title>Depth-based differentiation of microbial function through sediment-hosted aquifers and enrichment of novel symbionts in the deep terrestrial subsurface.</title>
        <authorList>
            <person name="Probst A.J."/>
            <person name="Ladd B."/>
            <person name="Jarett J.K."/>
            <person name="Geller-Mcgrath D.E."/>
            <person name="Sieber C.M."/>
            <person name="Emerson J.B."/>
            <person name="Anantharaman K."/>
            <person name="Thomas B.C."/>
            <person name="Malmstrom R."/>
            <person name="Stieglmeier M."/>
            <person name="Klingl A."/>
            <person name="Woyke T."/>
            <person name="Ryan C.M."/>
            <person name="Banfield J.F."/>
        </authorList>
    </citation>
    <scope>NUCLEOTIDE SEQUENCE [LARGE SCALE GENOMIC DNA]</scope>
    <source>
        <strain evidence="12">CG23_combo_of_CG06-09_8_20_14_all_37_87_8</strain>
    </source>
</reference>
<dbReference type="CDD" id="cd18787">
    <property type="entry name" value="SF2_C_DEAD"/>
    <property type="match status" value="1"/>
</dbReference>
<dbReference type="GO" id="GO:0016787">
    <property type="term" value="F:hydrolase activity"/>
    <property type="evidence" value="ECO:0007669"/>
    <property type="project" value="UniProtKB-KW"/>
</dbReference>
<dbReference type="AlphaFoldDB" id="A0A2G9ZF37"/>
<dbReference type="SMART" id="SM00487">
    <property type="entry name" value="DEXDc"/>
    <property type="match status" value="1"/>
</dbReference>
<dbReference type="CDD" id="cd00268">
    <property type="entry name" value="DEADc"/>
    <property type="match status" value="1"/>
</dbReference>
<dbReference type="Proteomes" id="UP000230447">
    <property type="component" value="Unassembled WGS sequence"/>
</dbReference>
<keyword evidence="1 7" id="KW-0547">Nucleotide-binding</keyword>
<dbReference type="InterPro" id="IPR011545">
    <property type="entry name" value="DEAD/DEAH_box_helicase_dom"/>
</dbReference>
<keyword evidence="4 7" id="KW-0067">ATP-binding</keyword>
<evidence type="ECO:0000256" key="8">
    <source>
        <dbReference type="SAM" id="MobiDB-lite"/>
    </source>
</evidence>
<proteinExistence type="inferred from homology"/>
<dbReference type="InterPro" id="IPR000629">
    <property type="entry name" value="RNA-helicase_DEAD-box_CS"/>
</dbReference>
<dbReference type="PROSITE" id="PS00039">
    <property type="entry name" value="DEAD_ATP_HELICASE"/>
    <property type="match status" value="1"/>
</dbReference>
<dbReference type="Gene3D" id="3.40.50.300">
    <property type="entry name" value="P-loop containing nucleotide triphosphate hydrolases"/>
    <property type="match status" value="2"/>
</dbReference>
<evidence type="ECO:0000259" key="10">
    <source>
        <dbReference type="PROSITE" id="PS51194"/>
    </source>
</evidence>
<comment type="caution">
    <text evidence="12">The sequence shown here is derived from an EMBL/GenBank/DDBJ whole genome shotgun (WGS) entry which is preliminary data.</text>
</comment>
<organism evidence="12 13">
    <name type="scientific">bacterium (Candidatus Gribaldobacteria) CG23_combo_of_CG06-09_8_20_14_all_37_87_8</name>
    <dbReference type="NCBI Taxonomy" id="2014278"/>
    <lineage>
        <taxon>Bacteria</taxon>
        <taxon>Candidatus Gribaldobacteria</taxon>
    </lineage>
</organism>
<dbReference type="InterPro" id="IPR050079">
    <property type="entry name" value="DEAD_box_RNA_helicase"/>
</dbReference>
<evidence type="ECO:0000313" key="13">
    <source>
        <dbReference type="Proteomes" id="UP000230447"/>
    </source>
</evidence>
<dbReference type="PROSITE" id="PS51194">
    <property type="entry name" value="HELICASE_CTER"/>
    <property type="match status" value="1"/>
</dbReference>
<gene>
    <name evidence="12" type="ORF">COX24_01745</name>
</gene>
<feature type="domain" description="Helicase ATP-binding" evidence="9">
    <location>
        <begin position="40"/>
        <end position="208"/>
    </location>
</feature>
<evidence type="ECO:0000256" key="3">
    <source>
        <dbReference type="ARBA" id="ARBA00022806"/>
    </source>
</evidence>
<dbReference type="InterPro" id="IPR014001">
    <property type="entry name" value="Helicase_ATP-bd"/>
</dbReference>
<feature type="domain" description="DEAD-box RNA helicase Q" evidence="11">
    <location>
        <begin position="9"/>
        <end position="37"/>
    </location>
</feature>
<feature type="domain" description="Helicase C-terminal" evidence="10">
    <location>
        <begin position="235"/>
        <end position="379"/>
    </location>
</feature>
<dbReference type="Pfam" id="PF00270">
    <property type="entry name" value="DEAD"/>
    <property type="match status" value="1"/>
</dbReference>
<dbReference type="EMBL" id="PCSB01000034">
    <property type="protein sequence ID" value="PIP31774.1"/>
    <property type="molecule type" value="Genomic_DNA"/>
</dbReference>
<feature type="compositionally biased region" description="Basic residues" evidence="8">
    <location>
        <begin position="395"/>
        <end position="407"/>
    </location>
</feature>
<dbReference type="InterPro" id="IPR001650">
    <property type="entry name" value="Helicase_C-like"/>
</dbReference>
<dbReference type="SUPFAM" id="SSF52540">
    <property type="entry name" value="P-loop containing nucleoside triphosphate hydrolases"/>
    <property type="match status" value="1"/>
</dbReference>
<dbReference type="Pfam" id="PF00271">
    <property type="entry name" value="Helicase_C"/>
    <property type="match status" value="1"/>
</dbReference>
<name>A0A2G9ZF37_9BACT</name>
<dbReference type="PANTHER" id="PTHR47959">
    <property type="entry name" value="ATP-DEPENDENT RNA HELICASE RHLE-RELATED"/>
    <property type="match status" value="1"/>
</dbReference>
<dbReference type="InterPro" id="IPR014014">
    <property type="entry name" value="RNA_helicase_DEAD_Q_motif"/>
</dbReference>
<keyword evidence="3 7" id="KW-0347">Helicase</keyword>
<evidence type="ECO:0000259" key="11">
    <source>
        <dbReference type="PROSITE" id="PS51195"/>
    </source>
</evidence>
<dbReference type="GO" id="GO:0005524">
    <property type="term" value="F:ATP binding"/>
    <property type="evidence" value="ECO:0007669"/>
    <property type="project" value="UniProtKB-KW"/>
</dbReference>
<evidence type="ECO:0000256" key="6">
    <source>
        <dbReference type="PROSITE-ProRule" id="PRU00552"/>
    </source>
</evidence>
<dbReference type="PANTHER" id="PTHR47959:SF13">
    <property type="entry name" value="ATP-DEPENDENT RNA HELICASE RHLE"/>
    <property type="match status" value="1"/>
</dbReference>
<evidence type="ECO:0000256" key="5">
    <source>
        <dbReference type="ARBA" id="ARBA00038437"/>
    </source>
</evidence>